<feature type="region of interest" description="Disordered" evidence="1">
    <location>
        <begin position="88"/>
        <end position="120"/>
    </location>
</feature>
<sequence>MDLKISGKVKEILEMQSGEGKNGPWKKQDFILETPGKFPRLVCITQWGEQIDKNNVQEGETLTAWIDIQSREYKGRWYTDVKAWKVERGDSSSGAAPEGGMPGDEKVIDFGAYDDDDPPF</sequence>
<reference evidence="2 3" key="1">
    <citation type="submission" date="2018-05" db="EMBL/GenBank/DDBJ databases">
        <title>Rhodohalobacter halophilus gen. nov., sp. nov., a moderately halophilic member of the family Balneolaceae.</title>
        <authorList>
            <person name="Liu Z.-W."/>
        </authorList>
    </citation>
    <scope>NUCLEOTIDE SEQUENCE [LARGE SCALE GENOMIC DNA]</scope>
    <source>
        <strain evidence="2 3">8A47</strain>
    </source>
</reference>
<dbReference type="OrthoDB" id="598142at2"/>
<proteinExistence type="predicted"/>
<keyword evidence="3" id="KW-1185">Reference proteome</keyword>
<organism evidence="2 3">
    <name type="scientific">Rhodohalobacter mucosus</name>
    <dbReference type="NCBI Taxonomy" id="2079485"/>
    <lineage>
        <taxon>Bacteria</taxon>
        <taxon>Pseudomonadati</taxon>
        <taxon>Balneolota</taxon>
        <taxon>Balneolia</taxon>
        <taxon>Balneolales</taxon>
        <taxon>Balneolaceae</taxon>
        <taxon>Rhodohalobacter</taxon>
    </lineage>
</organism>
<dbReference type="Proteomes" id="UP000245533">
    <property type="component" value="Unassembled WGS sequence"/>
</dbReference>
<dbReference type="AlphaFoldDB" id="A0A316TTE6"/>
<dbReference type="RefSeq" id="WP_109646250.1">
    <property type="nucleotide sequence ID" value="NZ_QGGB01000005.1"/>
</dbReference>
<dbReference type="Pfam" id="PF11325">
    <property type="entry name" value="DUF3127"/>
    <property type="match status" value="1"/>
</dbReference>
<name>A0A316TTE6_9BACT</name>
<dbReference type="EMBL" id="QGGB01000005">
    <property type="protein sequence ID" value="PWN06901.1"/>
    <property type="molecule type" value="Genomic_DNA"/>
</dbReference>
<dbReference type="InterPro" id="IPR021474">
    <property type="entry name" value="DUF3127"/>
</dbReference>
<evidence type="ECO:0000313" key="2">
    <source>
        <dbReference type="EMBL" id="PWN06901.1"/>
    </source>
</evidence>
<gene>
    <name evidence="2" type="ORF">DDZ15_06405</name>
</gene>
<evidence type="ECO:0000256" key="1">
    <source>
        <dbReference type="SAM" id="MobiDB-lite"/>
    </source>
</evidence>
<protein>
    <recommendedName>
        <fullName evidence="4">DUF3127 domain-containing protein</fullName>
    </recommendedName>
</protein>
<comment type="caution">
    <text evidence="2">The sequence shown here is derived from an EMBL/GenBank/DDBJ whole genome shotgun (WGS) entry which is preliminary data.</text>
</comment>
<evidence type="ECO:0000313" key="3">
    <source>
        <dbReference type="Proteomes" id="UP000245533"/>
    </source>
</evidence>
<evidence type="ECO:0008006" key="4">
    <source>
        <dbReference type="Google" id="ProtNLM"/>
    </source>
</evidence>
<accession>A0A316TTE6</accession>